<evidence type="ECO:0000256" key="4">
    <source>
        <dbReference type="ARBA" id="ARBA00022692"/>
    </source>
</evidence>
<keyword evidence="4" id="KW-0812">Transmembrane</keyword>
<dbReference type="InterPro" id="IPR001611">
    <property type="entry name" value="Leu-rich_rpt"/>
</dbReference>
<dbReference type="GO" id="GO:0016020">
    <property type="term" value="C:membrane"/>
    <property type="evidence" value="ECO:0007669"/>
    <property type="project" value="UniProtKB-SubCell"/>
</dbReference>
<dbReference type="Gene3D" id="3.80.10.10">
    <property type="entry name" value="Ribonuclease Inhibitor"/>
    <property type="match status" value="1"/>
</dbReference>
<keyword evidence="7" id="KW-1133">Transmembrane helix</keyword>
<comment type="subcellular location">
    <subcellularLocation>
        <location evidence="1">Membrane</location>
        <topology evidence="1">Single-pass type I membrane protein</topology>
    </subcellularLocation>
</comment>
<dbReference type="InterPro" id="IPR032675">
    <property type="entry name" value="LRR_dom_sf"/>
</dbReference>
<dbReference type="SMART" id="SM00369">
    <property type="entry name" value="LRR_TYP"/>
    <property type="match status" value="4"/>
</dbReference>
<keyword evidence="13" id="KW-1185">Reference proteome</keyword>
<evidence type="ECO:0000256" key="6">
    <source>
        <dbReference type="ARBA" id="ARBA00022889"/>
    </source>
</evidence>
<evidence type="ECO:0000256" key="11">
    <source>
        <dbReference type="SAM" id="SignalP"/>
    </source>
</evidence>
<evidence type="ECO:0000256" key="8">
    <source>
        <dbReference type="ARBA" id="ARBA00023136"/>
    </source>
</evidence>
<dbReference type="InterPro" id="IPR003591">
    <property type="entry name" value="Leu-rich_rpt_typical-subtyp"/>
</dbReference>
<evidence type="ECO:0000313" key="12">
    <source>
        <dbReference type="EMBL" id="CAL1289108.1"/>
    </source>
</evidence>
<protein>
    <submittedName>
        <fullName evidence="12">Uncharacterized protein</fullName>
    </submittedName>
</protein>
<dbReference type="AlphaFoldDB" id="A0AAV2AYL0"/>
<keyword evidence="6" id="KW-0130">Cell adhesion</keyword>
<keyword evidence="10" id="KW-0393">Immunoglobulin domain</keyword>
<keyword evidence="9" id="KW-0325">Glycoprotein</keyword>
<keyword evidence="3" id="KW-0433">Leucine-rich repeat</keyword>
<gene>
    <name evidence="12" type="ORF">LARSCL_LOCUS15741</name>
</gene>
<feature type="signal peptide" evidence="11">
    <location>
        <begin position="1"/>
        <end position="18"/>
    </location>
</feature>
<evidence type="ECO:0000313" key="13">
    <source>
        <dbReference type="Proteomes" id="UP001497382"/>
    </source>
</evidence>
<proteinExistence type="inferred from homology"/>
<dbReference type="Proteomes" id="UP001497382">
    <property type="component" value="Unassembled WGS sequence"/>
</dbReference>
<dbReference type="Pfam" id="PF13855">
    <property type="entry name" value="LRR_8"/>
    <property type="match status" value="2"/>
</dbReference>
<comment type="similarity">
    <text evidence="2">Belongs to the immunoglobulin superfamily. AMIGO family.</text>
</comment>
<feature type="chain" id="PRO_5043561810" evidence="11">
    <location>
        <begin position="19"/>
        <end position="312"/>
    </location>
</feature>
<dbReference type="PANTHER" id="PTHR24368:SF210">
    <property type="entry name" value="SURFACE ANTIGEN BSPA-LIKE"/>
    <property type="match status" value="1"/>
</dbReference>
<evidence type="ECO:0000256" key="10">
    <source>
        <dbReference type="ARBA" id="ARBA00023319"/>
    </source>
</evidence>
<dbReference type="SUPFAM" id="SSF52058">
    <property type="entry name" value="L domain-like"/>
    <property type="match status" value="1"/>
</dbReference>
<dbReference type="InterPro" id="IPR031283">
    <property type="entry name" value="AMIGO"/>
</dbReference>
<dbReference type="PROSITE" id="PS51450">
    <property type="entry name" value="LRR"/>
    <property type="match status" value="1"/>
</dbReference>
<sequence length="312" mass="35213">MLLFLLSALLATILPATGICPNQENIAPCTCKNMGDDPMMMCSNITSAEELIGPIKGTETFKMFSLVVINSALLYIPGTVFANTVFERIRFANSQIMSLSDGDLAFVGLEDHLEEIRASDARYITQWDWSQLKNLRRLKLIDIVDIAMYSVDQEMPALKSLTSLGISKAEISFVHPSAFSKLENLFRLSLANNEITEMSRTMLPDPAPELFVIDLSGNKLESLPNDMFTNMPNLKEVEINNNKLITLNEETFQWLFENLQLLMLAGNEIRCDCRLKWMVSIRKPFYFKGECSQPEHVKGVSLKNLNQKVLVC</sequence>
<reference evidence="12 13" key="1">
    <citation type="submission" date="2024-04" db="EMBL/GenBank/DDBJ databases">
        <authorList>
            <person name="Rising A."/>
            <person name="Reimegard J."/>
            <person name="Sonavane S."/>
            <person name="Akerstrom W."/>
            <person name="Nylinder S."/>
            <person name="Hedman E."/>
            <person name="Kallberg Y."/>
        </authorList>
    </citation>
    <scope>NUCLEOTIDE SEQUENCE [LARGE SCALE GENOMIC DNA]</scope>
</reference>
<name>A0AAV2AYL0_9ARAC</name>
<evidence type="ECO:0000256" key="7">
    <source>
        <dbReference type="ARBA" id="ARBA00022989"/>
    </source>
</evidence>
<keyword evidence="11" id="KW-0732">Signal</keyword>
<accession>A0AAV2AYL0</accession>
<evidence type="ECO:0000256" key="2">
    <source>
        <dbReference type="ARBA" id="ARBA00005670"/>
    </source>
</evidence>
<dbReference type="PANTHER" id="PTHR24368">
    <property type="entry name" value="AMPHOTERIN-INDUCED PROTEIN"/>
    <property type="match status" value="1"/>
</dbReference>
<keyword evidence="5" id="KW-0677">Repeat</keyword>
<evidence type="ECO:0000256" key="9">
    <source>
        <dbReference type="ARBA" id="ARBA00023180"/>
    </source>
</evidence>
<dbReference type="GO" id="GO:0007155">
    <property type="term" value="P:cell adhesion"/>
    <property type="evidence" value="ECO:0007669"/>
    <property type="project" value="UniProtKB-KW"/>
</dbReference>
<dbReference type="EMBL" id="CAXIEN010000243">
    <property type="protein sequence ID" value="CAL1289108.1"/>
    <property type="molecule type" value="Genomic_DNA"/>
</dbReference>
<evidence type="ECO:0000256" key="5">
    <source>
        <dbReference type="ARBA" id="ARBA00022737"/>
    </source>
</evidence>
<evidence type="ECO:0000256" key="3">
    <source>
        <dbReference type="ARBA" id="ARBA00022614"/>
    </source>
</evidence>
<comment type="caution">
    <text evidence="12">The sequence shown here is derived from an EMBL/GenBank/DDBJ whole genome shotgun (WGS) entry which is preliminary data.</text>
</comment>
<keyword evidence="8" id="KW-0472">Membrane</keyword>
<evidence type="ECO:0000256" key="1">
    <source>
        <dbReference type="ARBA" id="ARBA00004479"/>
    </source>
</evidence>
<organism evidence="12 13">
    <name type="scientific">Larinioides sclopetarius</name>
    <dbReference type="NCBI Taxonomy" id="280406"/>
    <lineage>
        <taxon>Eukaryota</taxon>
        <taxon>Metazoa</taxon>
        <taxon>Ecdysozoa</taxon>
        <taxon>Arthropoda</taxon>
        <taxon>Chelicerata</taxon>
        <taxon>Arachnida</taxon>
        <taxon>Araneae</taxon>
        <taxon>Araneomorphae</taxon>
        <taxon>Entelegynae</taxon>
        <taxon>Araneoidea</taxon>
        <taxon>Araneidae</taxon>
        <taxon>Larinioides</taxon>
    </lineage>
</organism>